<proteinExistence type="predicted"/>
<gene>
    <name evidence="2" type="ORF">D4764_10G0000230</name>
</gene>
<comment type="caution">
    <text evidence="2">The sequence shown here is derived from an EMBL/GenBank/DDBJ whole genome shotgun (WGS) entry which is preliminary data.</text>
</comment>
<accession>A0A5C6PHJ4</accession>
<evidence type="ECO:0000313" key="3">
    <source>
        <dbReference type="Proteomes" id="UP000324091"/>
    </source>
</evidence>
<dbReference type="AlphaFoldDB" id="A0A5C6PHJ4"/>
<sequence>MSPRQSRVSARYGGLPGNAACSSDASPGPGSCLGTRGRGTGRETDFHSTGNFVKLVLSSATSGVPSWLRCENENPGGHCFKSETCCLSLLGRVRLFRGGFGDSMHRALEQLLYSCYSDILRVTLTTQFHRLASLARQNLNVGAVLRSVPEATRAGEPPQAVTEHLEHLEHLEHPLVCSACVSVK</sequence>
<name>A0A5C6PHJ4_9TELE</name>
<dbReference type="Proteomes" id="UP000324091">
    <property type="component" value="Chromosome 10"/>
</dbReference>
<dbReference type="EMBL" id="RHFK02000002">
    <property type="protein sequence ID" value="TWW78993.1"/>
    <property type="molecule type" value="Genomic_DNA"/>
</dbReference>
<feature type="region of interest" description="Disordered" evidence="1">
    <location>
        <begin position="20"/>
        <end position="45"/>
    </location>
</feature>
<reference evidence="2 3" key="1">
    <citation type="submission" date="2019-04" db="EMBL/GenBank/DDBJ databases">
        <title>Chromosome genome assembly for Takifugu flavidus.</title>
        <authorList>
            <person name="Xiao S."/>
        </authorList>
    </citation>
    <scope>NUCLEOTIDE SEQUENCE [LARGE SCALE GENOMIC DNA]</scope>
    <source>
        <strain evidence="2">HTHZ2018</strain>
        <tissue evidence="2">Muscle</tissue>
    </source>
</reference>
<keyword evidence="3" id="KW-1185">Reference proteome</keyword>
<evidence type="ECO:0000313" key="2">
    <source>
        <dbReference type="EMBL" id="TWW78993.1"/>
    </source>
</evidence>
<protein>
    <submittedName>
        <fullName evidence="2">Uncharacterized protein</fullName>
    </submittedName>
</protein>
<evidence type="ECO:0000256" key="1">
    <source>
        <dbReference type="SAM" id="MobiDB-lite"/>
    </source>
</evidence>
<organism evidence="2 3">
    <name type="scientific">Takifugu flavidus</name>
    <name type="common">sansaifugu</name>
    <dbReference type="NCBI Taxonomy" id="433684"/>
    <lineage>
        <taxon>Eukaryota</taxon>
        <taxon>Metazoa</taxon>
        <taxon>Chordata</taxon>
        <taxon>Craniata</taxon>
        <taxon>Vertebrata</taxon>
        <taxon>Euteleostomi</taxon>
        <taxon>Actinopterygii</taxon>
        <taxon>Neopterygii</taxon>
        <taxon>Teleostei</taxon>
        <taxon>Neoteleostei</taxon>
        <taxon>Acanthomorphata</taxon>
        <taxon>Eupercaria</taxon>
        <taxon>Tetraodontiformes</taxon>
        <taxon>Tetradontoidea</taxon>
        <taxon>Tetraodontidae</taxon>
        <taxon>Takifugu</taxon>
    </lineage>
</organism>